<feature type="region of interest" description="Disordered" evidence="1">
    <location>
        <begin position="218"/>
        <end position="286"/>
    </location>
</feature>
<reference evidence="2 3" key="1">
    <citation type="submission" date="2018-03" db="EMBL/GenBank/DDBJ databases">
        <authorList>
            <person name="Guldener U."/>
        </authorList>
    </citation>
    <scope>NUCLEOTIDE SEQUENCE [LARGE SCALE GENOMIC DNA]</scope>
    <source>
        <strain evidence="2 3">NBRC100155</strain>
    </source>
</reference>
<dbReference type="Proteomes" id="UP000324022">
    <property type="component" value="Unassembled WGS sequence"/>
</dbReference>
<accession>A0A5C3DSF9</accession>
<proteinExistence type="predicted"/>
<evidence type="ECO:0000313" key="3">
    <source>
        <dbReference type="Proteomes" id="UP000324022"/>
    </source>
</evidence>
<keyword evidence="3" id="KW-1185">Reference proteome</keyword>
<name>A0A5C3DSF9_9BASI</name>
<evidence type="ECO:0000313" key="2">
    <source>
        <dbReference type="EMBL" id="SPO21132.1"/>
    </source>
</evidence>
<gene>
    <name evidence="2" type="ORF">UTRI_00609</name>
</gene>
<protein>
    <submittedName>
        <fullName evidence="2">Uncharacterized protein</fullName>
    </submittedName>
</protein>
<feature type="compositionally biased region" description="Polar residues" evidence="1">
    <location>
        <begin position="263"/>
        <end position="276"/>
    </location>
</feature>
<dbReference type="EMBL" id="OOIN01000002">
    <property type="protein sequence ID" value="SPO21132.1"/>
    <property type="molecule type" value="Genomic_DNA"/>
</dbReference>
<dbReference type="AlphaFoldDB" id="A0A5C3DSF9"/>
<organism evidence="2 3">
    <name type="scientific">Ustilago trichophora</name>
    <dbReference type="NCBI Taxonomy" id="86804"/>
    <lineage>
        <taxon>Eukaryota</taxon>
        <taxon>Fungi</taxon>
        <taxon>Dikarya</taxon>
        <taxon>Basidiomycota</taxon>
        <taxon>Ustilaginomycotina</taxon>
        <taxon>Ustilaginomycetes</taxon>
        <taxon>Ustilaginales</taxon>
        <taxon>Ustilaginaceae</taxon>
        <taxon>Ustilago</taxon>
    </lineage>
</organism>
<evidence type="ECO:0000256" key="1">
    <source>
        <dbReference type="SAM" id="MobiDB-lite"/>
    </source>
</evidence>
<sequence>MLPKLLPVPRYRTKASRWESMLGSAEYFPTSNSECSMQLKASRSKRRMPIQSAFLNRAQRAAILAWLRNVVPEEPHVNSPEARPATPPAAVMSPTLPLTTRRLECHLIAAGDTEQCRLAEFHTSDLSSSSGSIAHLPVIQSRSSTIPVKRTIASNDSSPEFFFQTLRMAKMPKKDVDMVPKLSAPANLQQSQMISFTRFEDNDQSFNTFSDSSCGDSRLFASGDSSQQTSARTEHDMDVQVEPSAAPGRKRRLREDDEETQAEIENSRSPIQSQAQGEAAKQNLSRVDAGMLHDDLKQSPDKVILGLLARLNE</sequence>